<name>A0ABN2NDP4_9PSEU</name>
<dbReference type="EMBL" id="BAAAQK010000019">
    <property type="protein sequence ID" value="GAA1864445.1"/>
    <property type="molecule type" value="Genomic_DNA"/>
</dbReference>
<dbReference type="RefSeq" id="WP_344422084.1">
    <property type="nucleotide sequence ID" value="NZ_BAAAQK010000019.1"/>
</dbReference>
<dbReference type="SUPFAM" id="SSF54593">
    <property type="entry name" value="Glyoxalase/Bleomycin resistance protein/Dihydroxybiphenyl dioxygenase"/>
    <property type="match status" value="1"/>
</dbReference>
<dbReference type="InterPro" id="IPR029068">
    <property type="entry name" value="Glyas_Bleomycin-R_OHBP_Dase"/>
</dbReference>
<protein>
    <submittedName>
        <fullName evidence="2">VOC family protein</fullName>
    </submittedName>
</protein>
<sequence length="140" mass="14556">MTTLLNPYLPFGGTARAALEFYASVFGGDLEISSFGDAGFEMPEGVPGPPAENVMHGSLTTPQGFTVMASDSSDAEAGGVEGKPAIGLTGDEEATLSGWFTALSEGGVVDVPFEKAPWGDIYGQVTDRFGVRWLVNCTNA</sequence>
<organism evidence="2 3">
    <name type="scientific">Pseudonocardia ailaonensis</name>
    <dbReference type="NCBI Taxonomy" id="367279"/>
    <lineage>
        <taxon>Bacteria</taxon>
        <taxon>Bacillati</taxon>
        <taxon>Actinomycetota</taxon>
        <taxon>Actinomycetes</taxon>
        <taxon>Pseudonocardiales</taxon>
        <taxon>Pseudonocardiaceae</taxon>
        <taxon>Pseudonocardia</taxon>
    </lineage>
</organism>
<reference evidence="2 3" key="1">
    <citation type="journal article" date="2019" name="Int. J. Syst. Evol. Microbiol.">
        <title>The Global Catalogue of Microorganisms (GCM) 10K type strain sequencing project: providing services to taxonomists for standard genome sequencing and annotation.</title>
        <authorList>
            <consortium name="The Broad Institute Genomics Platform"/>
            <consortium name="The Broad Institute Genome Sequencing Center for Infectious Disease"/>
            <person name="Wu L."/>
            <person name="Ma J."/>
        </authorList>
    </citation>
    <scope>NUCLEOTIDE SEQUENCE [LARGE SCALE GENOMIC DNA]</scope>
    <source>
        <strain evidence="2 3">JCM 16009</strain>
    </source>
</reference>
<dbReference type="InterPro" id="IPR028973">
    <property type="entry name" value="PhnB-like"/>
</dbReference>
<dbReference type="PANTHER" id="PTHR33990">
    <property type="entry name" value="PROTEIN YJDN-RELATED"/>
    <property type="match status" value="1"/>
</dbReference>
<keyword evidence="3" id="KW-1185">Reference proteome</keyword>
<dbReference type="Pfam" id="PF00903">
    <property type="entry name" value="Glyoxalase"/>
    <property type="match status" value="1"/>
</dbReference>
<dbReference type="Gene3D" id="3.10.180.10">
    <property type="entry name" value="2,3-Dihydroxybiphenyl 1,2-Dioxygenase, domain 1"/>
    <property type="match status" value="1"/>
</dbReference>
<evidence type="ECO:0000313" key="3">
    <source>
        <dbReference type="Proteomes" id="UP001500449"/>
    </source>
</evidence>
<accession>A0ABN2NDP4</accession>
<gene>
    <name evidence="2" type="ORF">GCM10009836_50990</name>
</gene>
<evidence type="ECO:0000259" key="1">
    <source>
        <dbReference type="Pfam" id="PF00903"/>
    </source>
</evidence>
<comment type="caution">
    <text evidence="2">The sequence shown here is derived from an EMBL/GenBank/DDBJ whole genome shotgun (WGS) entry which is preliminary data.</text>
</comment>
<feature type="domain" description="Glyoxalase/fosfomycin resistance/dioxygenase" evidence="1">
    <location>
        <begin position="13"/>
        <end position="133"/>
    </location>
</feature>
<dbReference type="Proteomes" id="UP001500449">
    <property type="component" value="Unassembled WGS sequence"/>
</dbReference>
<dbReference type="PANTHER" id="PTHR33990:SF1">
    <property type="entry name" value="PROTEIN YJDN"/>
    <property type="match status" value="1"/>
</dbReference>
<evidence type="ECO:0000313" key="2">
    <source>
        <dbReference type="EMBL" id="GAA1864445.1"/>
    </source>
</evidence>
<dbReference type="CDD" id="cd06588">
    <property type="entry name" value="PhnB_like"/>
    <property type="match status" value="1"/>
</dbReference>
<proteinExistence type="predicted"/>
<dbReference type="InterPro" id="IPR004360">
    <property type="entry name" value="Glyas_Fos-R_dOase_dom"/>
</dbReference>